<proteinExistence type="predicted"/>
<dbReference type="AlphaFoldDB" id="A0AAE3U2D9"/>
<dbReference type="Proteomes" id="UP001161580">
    <property type="component" value="Unassembled WGS sequence"/>
</dbReference>
<reference evidence="1" key="1">
    <citation type="submission" date="2022-03" db="EMBL/GenBank/DDBJ databases">
        <title>Fererhizobium litorale gen. nov., sp. nov., isolated from sandy sediments of the Sea of Japan seashore.</title>
        <authorList>
            <person name="Romanenko L."/>
            <person name="Kurilenko V."/>
            <person name="Otstavnykh N."/>
            <person name="Svetashev V."/>
            <person name="Tekutyeva L."/>
            <person name="Isaeva M."/>
            <person name="Mikhailov V."/>
        </authorList>
    </citation>
    <scope>NUCLEOTIDE SEQUENCE</scope>
    <source>
        <strain evidence="1">KMM 9576</strain>
    </source>
</reference>
<keyword evidence="2" id="KW-1185">Reference proteome</keyword>
<name>A0AAE3U2D9_9HYPH</name>
<organism evidence="1 2">
    <name type="scientific">Ferirhizobium litorale</name>
    <dbReference type="NCBI Taxonomy" id="2927786"/>
    <lineage>
        <taxon>Bacteria</taxon>
        <taxon>Pseudomonadati</taxon>
        <taxon>Pseudomonadota</taxon>
        <taxon>Alphaproteobacteria</taxon>
        <taxon>Hyphomicrobiales</taxon>
        <taxon>Rhizobiaceae</taxon>
        <taxon>Ferirhizobium</taxon>
    </lineage>
</organism>
<protein>
    <submittedName>
        <fullName evidence="1">Cellulose biosynthesis protein BcsN</fullName>
    </submittedName>
</protein>
<sequence>MSTGGEKIPTNGATVSAENALALPPAGGPAIVDIVERRYNNAVEQDILLFTAAATPGQNVMSVRMYGPVGAEHDGRSRLAYRPLQKTSMLSEIRRQFPGVSLRQSQLYLQNNYGPFSYAFGRGRDTDACLYAWQQVRSTDNERPFFQNSGMIQVRLRLCDADATEEDLLTVMYGYTISGTFSNPGWNPYGAPPRVPDTLGATTAPTYPKPREMAGSFAPRPVVPRATSAPAVERIEASPVPAPVSTVRLPSPATQDADLPNVVVPSPACAGAAAATTGCR</sequence>
<accession>A0AAE3U2D9</accession>
<dbReference type="InterPro" id="IPR031482">
    <property type="entry name" value="CBP_BcsN"/>
</dbReference>
<comment type="caution">
    <text evidence="1">The sequence shown here is derived from an EMBL/GenBank/DDBJ whole genome shotgun (WGS) entry which is preliminary data.</text>
</comment>
<gene>
    <name evidence="1" type="primary">bcsN</name>
    <name evidence="1" type="ORF">MRS75_11020</name>
</gene>
<dbReference type="EMBL" id="JALDYZ010000005">
    <property type="protein sequence ID" value="MDI7922617.1"/>
    <property type="molecule type" value="Genomic_DNA"/>
</dbReference>
<dbReference type="Pfam" id="PF17038">
    <property type="entry name" value="CBP_BcsN"/>
    <property type="match status" value="1"/>
</dbReference>
<evidence type="ECO:0000313" key="1">
    <source>
        <dbReference type="EMBL" id="MDI7922617.1"/>
    </source>
</evidence>
<dbReference type="RefSeq" id="WP_311786431.1">
    <property type="nucleotide sequence ID" value="NZ_JALDYY010000004.1"/>
</dbReference>
<evidence type="ECO:0000313" key="2">
    <source>
        <dbReference type="Proteomes" id="UP001161580"/>
    </source>
</evidence>